<evidence type="ECO:0000313" key="1">
    <source>
        <dbReference type="EMBL" id="KAG7154331.1"/>
    </source>
</evidence>
<keyword evidence="2" id="KW-1185">Reference proteome</keyword>
<reference evidence="1" key="1">
    <citation type="journal article" date="2021" name="Sci. Adv.">
        <title>The American lobster genome reveals insights on longevity, neural, and immune adaptations.</title>
        <authorList>
            <person name="Polinski J.M."/>
            <person name="Zimin A.V."/>
            <person name="Clark K.F."/>
            <person name="Kohn A.B."/>
            <person name="Sadowski N."/>
            <person name="Timp W."/>
            <person name="Ptitsyn A."/>
            <person name="Khanna P."/>
            <person name="Romanova D.Y."/>
            <person name="Williams P."/>
            <person name="Greenwood S.J."/>
            <person name="Moroz L.L."/>
            <person name="Walt D.R."/>
            <person name="Bodnar A.G."/>
        </authorList>
    </citation>
    <scope>NUCLEOTIDE SEQUENCE</scope>
    <source>
        <strain evidence="1">GMGI-L3</strain>
    </source>
</reference>
<dbReference type="EMBL" id="JAHLQT010044465">
    <property type="protein sequence ID" value="KAG7154331.1"/>
    <property type="molecule type" value="Genomic_DNA"/>
</dbReference>
<accession>A0A8J5JCM0</accession>
<protein>
    <submittedName>
        <fullName evidence="1">Uncharacterized protein</fullName>
    </submittedName>
</protein>
<organism evidence="1 2">
    <name type="scientific">Homarus americanus</name>
    <name type="common">American lobster</name>
    <dbReference type="NCBI Taxonomy" id="6706"/>
    <lineage>
        <taxon>Eukaryota</taxon>
        <taxon>Metazoa</taxon>
        <taxon>Ecdysozoa</taxon>
        <taxon>Arthropoda</taxon>
        <taxon>Crustacea</taxon>
        <taxon>Multicrustacea</taxon>
        <taxon>Malacostraca</taxon>
        <taxon>Eumalacostraca</taxon>
        <taxon>Eucarida</taxon>
        <taxon>Decapoda</taxon>
        <taxon>Pleocyemata</taxon>
        <taxon>Astacidea</taxon>
        <taxon>Nephropoidea</taxon>
        <taxon>Nephropidae</taxon>
        <taxon>Homarus</taxon>
    </lineage>
</organism>
<dbReference type="AlphaFoldDB" id="A0A8J5JCM0"/>
<evidence type="ECO:0000313" key="2">
    <source>
        <dbReference type="Proteomes" id="UP000747542"/>
    </source>
</evidence>
<dbReference type="Proteomes" id="UP000747542">
    <property type="component" value="Unassembled WGS sequence"/>
</dbReference>
<proteinExistence type="predicted"/>
<sequence length="178" mass="19161">MGEGLGGSLTGLACYQSESLWLCVPLDIGLPHFISLIIQTLKCGYLAGIGAVGRGVVLVGVVEVSTGVWVRWCGGWWEETAWVITCERWLKDSSGAAVVVVVTLKCASTRGQLEVMWCAQSRLDQAGAKHRSPDRQDQCCPALCSSRCTLLTLCRTHPTPPLPPTNSWWCSALGVTIS</sequence>
<gene>
    <name evidence="1" type="ORF">Hamer_G017525</name>
</gene>
<name>A0A8J5JCM0_HOMAM</name>
<comment type="caution">
    <text evidence="1">The sequence shown here is derived from an EMBL/GenBank/DDBJ whole genome shotgun (WGS) entry which is preliminary data.</text>
</comment>